<comment type="caution">
    <text evidence="2">The sequence shown here is derived from an EMBL/GenBank/DDBJ whole genome shotgun (WGS) entry which is preliminary data.</text>
</comment>
<keyword evidence="3" id="KW-1185">Reference proteome</keyword>
<keyword evidence="1" id="KW-0472">Membrane</keyword>
<dbReference type="EMBL" id="JAJKFW010000006">
    <property type="protein sequence ID" value="MCC9641604.1"/>
    <property type="molecule type" value="Genomic_DNA"/>
</dbReference>
<feature type="transmembrane region" description="Helical" evidence="1">
    <location>
        <begin position="104"/>
        <end position="128"/>
    </location>
</feature>
<protein>
    <recommendedName>
        <fullName evidence="4">Transmembrane protein</fullName>
    </recommendedName>
</protein>
<feature type="transmembrane region" description="Helical" evidence="1">
    <location>
        <begin position="33"/>
        <end position="53"/>
    </location>
</feature>
<evidence type="ECO:0000313" key="3">
    <source>
        <dbReference type="Proteomes" id="UP001430306"/>
    </source>
</evidence>
<reference evidence="2" key="1">
    <citation type="submission" date="2021-11" db="EMBL/GenBank/DDBJ databases">
        <title>Genome sequence.</title>
        <authorList>
            <person name="Sun Q."/>
        </authorList>
    </citation>
    <scope>NUCLEOTIDE SEQUENCE</scope>
    <source>
        <strain evidence="2">JC740</strain>
    </source>
</reference>
<dbReference type="Proteomes" id="UP001430306">
    <property type="component" value="Unassembled WGS sequence"/>
</dbReference>
<keyword evidence="1" id="KW-0812">Transmembrane</keyword>
<feature type="transmembrane region" description="Helical" evidence="1">
    <location>
        <begin position="65"/>
        <end position="84"/>
    </location>
</feature>
<keyword evidence="1" id="KW-1133">Transmembrane helix</keyword>
<gene>
    <name evidence="2" type="ORF">LOC71_04910</name>
</gene>
<organism evidence="2 3">
    <name type="scientific">Rhodopirellula halodulae</name>
    <dbReference type="NCBI Taxonomy" id="2894198"/>
    <lineage>
        <taxon>Bacteria</taxon>
        <taxon>Pseudomonadati</taxon>
        <taxon>Planctomycetota</taxon>
        <taxon>Planctomycetia</taxon>
        <taxon>Pirellulales</taxon>
        <taxon>Pirellulaceae</taxon>
        <taxon>Rhodopirellula</taxon>
    </lineage>
</organism>
<name>A0ABS8NDW1_9BACT</name>
<evidence type="ECO:0008006" key="4">
    <source>
        <dbReference type="Google" id="ProtNLM"/>
    </source>
</evidence>
<evidence type="ECO:0000256" key="1">
    <source>
        <dbReference type="SAM" id="Phobius"/>
    </source>
</evidence>
<sequence length="156" mass="16796">MFHTRDLLATTAIIALTIAIANASVAYRGTGLPTIALATPLLLTAVVHYRFALDWRIATGLHYPLAILWAFGFGVAFSVAWRRVPRAFFERDSVGLDHPLQSGMFAMEVMAIAGIASTAAYGLASYCFHRFRIPRSNKTPGNNAVHRSGGSASSDG</sequence>
<evidence type="ECO:0000313" key="2">
    <source>
        <dbReference type="EMBL" id="MCC9641604.1"/>
    </source>
</evidence>
<proteinExistence type="predicted"/>
<accession>A0ABS8NDW1</accession>